<gene>
    <name evidence="2" type="ORF">EDD29_9068</name>
</gene>
<organism evidence="2 3">
    <name type="scientific">Actinocorallia herbida</name>
    <dbReference type="NCBI Taxonomy" id="58109"/>
    <lineage>
        <taxon>Bacteria</taxon>
        <taxon>Bacillati</taxon>
        <taxon>Actinomycetota</taxon>
        <taxon>Actinomycetes</taxon>
        <taxon>Streptosporangiales</taxon>
        <taxon>Thermomonosporaceae</taxon>
        <taxon>Actinocorallia</taxon>
    </lineage>
</organism>
<dbReference type="CDD" id="cd00093">
    <property type="entry name" value="HTH_XRE"/>
    <property type="match status" value="1"/>
</dbReference>
<dbReference type="EMBL" id="RJKE01000001">
    <property type="protein sequence ID" value="ROO91315.1"/>
    <property type="molecule type" value="Genomic_DNA"/>
</dbReference>
<dbReference type="PROSITE" id="PS50943">
    <property type="entry name" value="HTH_CROC1"/>
    <property type="match status" value="1"/>
</dbReference>
<comment type="caution">
    <text evidence="2">The sequence shown here is derived from an EMBL/GenBank/DDBJ whole genome shotgun (WGS) entry which is preliminary data.</text>
</comment>
<protein>
    <submittedName>
        <fullName evidence="2">Helix-turn-helix protein</fullName>
    </submittedName>
</protein>
<dbReference type="InterPro" id="IPR001387">
    <property type="entry name" value="Cro/C1-type_HTH"/>
</dbReference>
<accession>A0A3N1DCQ7</accession>
<evidence type="ECO:0000313" key="3">
    <source>
        <dbReference type="Proteomes" id="UP000272400"/>
    </source>
</evidence>
<reference evidence="2 3" key="1">
    <citation type="submission" date="2018-11" db="EMBL/GenBank/DDBJ databases">
        <title>Sequencing the genomes of 1000 actinobacteria strains.</title>
        <authorList>
            <person name="Klenk H.-P."/>
        </authorList>
    </citation>
    <scope>NUCLEOTIDE SEQUENCE [LARGE SCALE GENOMIC DNA]</scope>
    <source>
        <strain evidence="2 3">DSM 44254</strain>
    </source>
</reference>
<dbReference type="RefSeq" id="WP_123670156.1">
    <property type="nucleotide sequence ID" value="NZ_RJKE01000001.1"/>
</dbReference>
<name>A0A3N1DCQ7_9ACTN</name>
<dbReference type="Pfam" id="PF13560">
    <property type="entry name" value="HTH_31"/>
    <property type="match status" value="1"/>
</dbReference>
<dbReference type="Gene3D" id="1.10.260.40">
    <property type="entry name" value="lambda repressor-like DNA-binding domains"/>
    <property type="match status" value="1"/>
</dbReference>
<dbReference type="OrthoDB" id="5177725at2"/>
<dbReference type="InterPro" id="IPR010982">
    <property type="entry name" value="Lambda_DNA-bd_dom_sf"/>
</dbReference>
<keyword evidence="3" id="KW-1185">Reference proteome</keyword>
<sequence length="272" mass="30365">MTRRIQLGGRLRRLREAGGITRADAGYAIRSSESKISRMELGRVGFKERDIADLLTLYGVTDEAQRLPILELAAEANRPGWWQEYSDLIPPWMTTYLGLEEAASLLRVFAPQFVPDLLQTEDYARALLRVSHPKASEAELEARVTVVRRRQQAFFRPDGPRLWAVLDESVLLRPVGSPEIHKAQLAHLLTLKGVILQILPFSAGAHPATSGPFTLLRFPHPDLPDTAFTHTLTTSTHHDTPTSLDTHLQTMEHLCVLAHPPATTPAHLTPHL</sequence>
<dbReference type="InterPro" id="IPR043917">
    <property type="entry name" value="DUF5753"/>
</dbReference>
<dbReference type="Pfam" id="PF19054">
    <property type="entry name" value="DUF5753"/>
    <property type="match status" value="1"/>
</dbReference>
<proteinExistence type="predicted"/>
<dbReference type="GO" id="GO:0003677">
    <property type="term" value="F:DNA binding"/>
    <property type="evidence" value="ECO:0007669"/>
    <property type="project" value="InterPro"/>
</dbReference>
<evidence type="ECO:0000259" key="1">
    <source>
        <dbReference type="PROSITE" id="PS50943"/>
    </source>
</evidence>
<evidence type="ECO:0000313" key="2">
    <source>
        <dbReference type="EMBL" id="ROO91315.1"/>
    </source>
</evidence>
<feature type="domain" description="HTH cro/C1-type" evidence="1">
    <location>
        <begin position="11"/>
        <end position="64"/>
    </location>
</feature>
<dbReference type="AlphaFoldDB" id="A0A3N1DCQ7"/>
<dbReference type="SMART" id="SM00530">
    <property type="entry name" value="HTH_XRE"/>
    <property type="match status" value="1"/>
</dbReference>
<dbReference type="Proteomes" id="UP000272400">
    <property type="component" value="Unassembled WGS sequence"/>
</dbReference>
<dbReference type="SUPFAM" id="SSF47413">
    <property type="entry name" value="lambda repressor-like DNA-binding domains"/>
    <property type="match status" value="1"/>
</dbReference>